<keyword evidence="3" id="KW-1185">Reference proteome</keyword>
<dbReference type="PANTHER" id="PTHR46825">
    <property type="entry name" value="D-ALANYL-D-ALANINE-CARBOXYPEPTIDASE/ENDOPEPTIDASE AMPH"/>
    <property type="match status" value="1"/>
</dbReference>
<evidence type="ECO:0000259" key="1">
    <source>
        <dbReference type="Pfam" id="PF00144"/>
    </source>
</evidence>
<comment type="caution">
    <text evidence="2">The sequence shown here is derived from an EMBL/GenBank/DDBJ whole genome shotgun (WGS) entry which is preliminary data.</text>
</comment>
<dbReference type="InterPro" id="IPR001466">
    <property type="entry name" value="Beta-lactam-related"/>
</dbReference>
<reference evidence="2 3" key="1">
    <citation type="submission" date="2019-03" db="EMBL/GenBank/DDBJ databases">
        <title>Genomics of glacier-inhabiting Cryobacterium strains.</title>
        <authorList>
            <person name="Liu Q."/>
            <person name="Xin Y.-H."/>
        </authorList>
    </citation>
    <scope>NUCLEOTIDE SEQUENCE [LARGE SCALE GENOMIC DNA]</scope>
    <source>
        <strain evidence="2 3">TMT1-51</strain>
    </source>
</reference>
<dbReference type="AlphaFoldDB" id="A0A4Y8JS94"/>
<dbReference type="EMBL" id="SOHA01000040">
    <property type="protein sequence ID" value="TFD27035.1"/>
    <property type="molecule type" value="Genomic_DNA"/>
</dbReference>
<keyword evidence="2" id="KW-0378">Hydrolase</keyword>
<organism evidence="2 3">
    <name type="scientific">Cryobacterium cryoconiti</name>
    <dbReference type="NCBI Taxonomy" id="1259239"/>
    <lineage>
        <taxon>Bacteria</taxon>
        <taxon>Bacillati</taxon>
        <taxon>Actinomycetota</taxon>
        <taxon>Actinomycetes</taxon>
        <taxon>Micrococcales</taxon>
        <taxon>Microbacteriaceae</taxon>
        <taxon>Cryobacterium</taxon>
    </lineage>
</organism>
<gene>
    <name evidence="2" type="ORF">E3T49_14205</name>
</gene>
<accession>A0A4Y8JS94</accession>
<feature type="domain" description="Beta-lactamase-related" evidence="1">
    <location>
        <begin position="107"/>
        <end position="425"/>
    </location>
</feature>
<dbReference type="Proteomes" id="UP000297472">
    <property type="component" value="Unassembled WGS sequence"/>
</dbReference>
<protein>
    <submittedName>
        <fullName evidence="2">Class A beta-lactamase-related serine hydrolase</fullName>
    </submittedName>
</protein>
<evidence type="ECO:0000313" key="2">
    <source>
        <dbReference type="EMBL" id="TFD27035.1"/>
    </source>
</evidence>
<name>A0A4Y8JS94_9MICO</name>
<dbReference type="Pfam" id="PF00144">
    <property type="entry name" value="Beta-lactamase"/>
    <property type="match status" value="1"/>
</dbReference>
<dbReference type="InterPro" id="IPR050491">
    <property type="entry name" value="AmpC-like"/>
</dbReference>
<dbReference type="GO" id="GO:0016787">
    <property type="term" value="F:hydrolase activity"/>
    <property type="evidence" value="ECO:0007669"/>
    <property type="project" value="UniProtKB-KW"/>
</dbReference>
<sequence length="471" mass="48795">MNPPDQSVVVARTFGCRRRPGAPGPDVEAGPVFLREGRWAKHGEGAMKIRNGIARTALMLAMLLSASAILSGCAPSPPGPLQGDGDFSAGITARLDAALADAITLSGSSGAIAGVWAKEGRWVASPGTTTINGNVPLSTDMRFRIGTNTTAMTCTVLLRLVDEGRVALDDRVSTYLSRIVGVSDITLEQLCQNTSGLPSTSAALTAQFVNNPTRPWTPMELVSNSLASARQGVPGGTWAQSDMGIVLLGMALQAATGQDWASLYREYIFDPLHLNNTSYPSAAELDIPGAHPHGYATELTATGQVVCGNVRDVTTLSNSLSGVAGGVISTLDDMRIWAQALAEGKLLSTTSSTAQWAAGPGGADFTSWQSHGLGTEQIGSWRGHSGTIPGFISATLSDPISGLTVVVMLNNSSAGSAFARTLAQRLVTIAYTNPAAPTAKEPPPPLPWSEQQTVATLQAAAVCQPTPAPPG</sequence>
<dbReference type="SUPFAM" id="SSF56601">
    <property type="entry name" value="beta-lactamase/transpeptidase-like"/>
    <property type="match status" value="1"/>
</dbReference>
<dbReference type="InterPro" id="IPR012338">
    <property type="entry name" value="Beta-lactam/transpept-like"/>
</dbReference>
<dbReference type="OrthoDB" id="3174977at2"/>
<dbReference type="Gene3D" id="3.40.710.10">
    <property type="entry name" value="DD-peptidase/beta-lactamase superfamily"/>
    <property type="match status" value="1"/>
</dbReference>
<dbReference type="PANTHER" id="PTHR46825:SF7">
    <property type="entry name" value="D-ALANYL-D-ALANINE CARBOXYPEPTIDASE"/>
    <property type="match status" value="1"/>
</dbReference>
<evidence type="ECO:0000313" key="3">
    <source>
        <dbReference type="Proteomes" id="UP000297472"/>
    </source>
</evidence>
<proteinExistence type="predicted"/>